<dbReference type="Proteomes" id="UP001175271">
    <property type="component" value="Unassembled WGS sequence"/>
</dbReference>
<keyword evidence="3" id="KW-1185">Reference proteome</keyword>
<comment type="caution">
    <text evidence="2">The sequence shown here is derived from an EMBL/GenBank/DDBJ whole genome shotgun (WGS) entry which is preliminary data.</text>
</comment>
<evidence type="ECO:0000313" key="2">
    <source>
        <dbReference type="EMBL" id="KAK0407035.1"/>
    </source>
</evidence>
<protein>
    <submittedName>
        <fullName evidence="2">Uncharacterized protein</fullName>
    </submittedName>
</protein>
<accession>A0AA39HJJ1</accession>
<proteinExistence type="predicted"/>
<organism evidence="2 3">
    <name type="scientific">Steinernema hermaphroditum</name>
    <dbReference type="NCBI Taxonomy" id="289476"/>
    <lineage>
        <taxon>Eukaryota</taxon>
        <taxon>Metazoa</taxon>
        <taxon>Ecdysozoa</taxon>
        <taxon>Nematoda</taxon>
        <taxon>Chromadorea</taxon>
        <taxon>Rhabditida</taxon>
        <taxon>Tylenchina</taxon>
        <taxon>Panagrolaimomorpha</taxon>
        <taxon>Strongyloidoidea</taxon>
        <taxon>Steinernematidae</taxon>
        <taxon>Steinernema</taxon>
    </lineage>
</organism>
<evidence type="ECO:0000256" key="1">
    <source>
        <dbReference type="SAM" id="MobiDB-lite"/>
    </source>
</evidence>
<evidence type="ECO:0000313" key="3">
    <source>
        <dbReference type="Proteomes" id="UP001175271"/>
    </source>
</evidence>
<reference evidence="2" key="1">
    <citation type="submission" date="2023-06" db="EMBL/GenBank/DDBJ databases">
        <title>Genomic analysis of the entomopathogenic nematode Steinernema hermaphroditum.</title>
        <authorList>
            <person name="Schwarz E.M."/>
            <person name="Heppert J.K."/>
            <person name="Baniya A."/>
            <person name="Schwartz H.T."/>
            <person name="Tan C.-H."/>
            <person name="Antoshechkin I."/>
            <person name="Sternberg P.W."/>
            <person name="Goodrich-Blair H."/>
            <person name="Dillman A.R."/>
        </authorList>
    </citation>
    <scope>NUCLEOTIDE SEQUENCE</scope>
    <source>
        <strain evidence="2">PS9179</strain>
        <tissue evidence="2">Whole animal</tissue>
    </source>
</reference>
<sequence length="83" mass="9546">MRTIARIETGRGARPQLVLQQTKQRESPGEEEEDREKVYRIPEIQGVANNARDSTKHFNNSTTIRQHFTTAIEFPYSANDDLS</sequence>
<dbReference type="EMBL" id="JAUCMV010000004">
    <property type="protein sequence ID" value="KAK0407035.1"/>
    <property type="molecule type" value="Genomic_DNA"/>
</dbReference>
<name>A0AA39HJJ1_9BILA</name>
<gene>
    <name evidence="2" type="ORF">QR680_018963</name>
</gene>
<dbReference type="AlphaFoldDB" id="A0AA39HJJ1"/>
<feature type="region of interest" description="Disordered" evidence="1">
    <location>
        <begin position="1"/>
        <end position="36"/>
    </location>
</feature>